<sequence>MISYVTVGVRDIKKSRAFYGAIFAKLNPDITELFEIPGKDKETQEDGVVEVIYGDKARPDAPLFALIRPFNGEPATHGNGTMVAFPAANEDIVKDVHAEALRLGGRNEGDPGIRSDEGIGWKLYLAYFRDLDQNKIAIANIEALK</sequence>
<reference evidence="3 5" key="3">
    <citation type="submission" date="2018-06" db="EMBL/GenBank/DDBJ databases">
        <authorList>
            <consortium name="Pathogen Informatics"/>
            <person name="Doyle S."/>
        </authorList>
    </citation>
    <scope>NUCLEOTIDE SEQUENCE [LARGE SCALE GENOMIC DNA]</scope>
    <source>
        <strain evidence="3 5">NCTC13159</strain>
    </source>
</reference>
<evidence type="ECO:0000259" key="1">
    <source>
        <dbReference type="PROSITE" id="PS51819"/>
    </source>
</evidence>
<dbReference type="CDD" id="cd07262">
    <property type="entry name" value="VOC_like"/>
    <property type="match status" value="1"/>
</dbReference>
<accession>A0AAJ5D200</accession>
<dbReference type="InterPro" id="IPR029068">
    <property type="entry name" value="Glyas_Bleomycin-R_OHBP_Dase"/>
</dbReference>
<dbReference type="GO" id="GO:0016829">
    <property type="term" value="F:lyase activity"/>
    <property type="evidence" value="ECO:0007669"/>
    <property type="project" value="UniProtKB-KW"/>
</dbReference>
<feature type="domain" description="VOC" evidence="1">
    <location>
        <begin position="1"/>
        <end position="141"/>
    </location>
</feature>
<keyword evidence="3" id="KW-0456">Lyase</keyword>
<dbReference type="PANTHER" id="PTHR35006">
    <property type="entry name" value="GLYOXALASE FAMILY PROTEIN (AFU_ORTHOLOGUE AFUA_5G14830)"/>
    <property type="match status" value="1"/>
</dbReference>
<dbReference type="InterPro" id="IPR037523">
    <property type="entry name" value="VOC_core"/>
</dbReference>
<proteinExistence type="predicted"/>
<organism evidence="3 5">
    <name type="scientific">Pandoraea pulmonicola</name>
    <dbReference type="NCBI Taxonomy" id="93221"/>
    <lineage>
        <taxon>Bacteria</taxon>
        <taxon>Pseudomonadati</taxon>
        <taxon>Pseudomonadota</taxon>
        <taxon>Betaproteobacteria</taxon>
        <taxon>Burkholderiales</taxon>
        <taxon>Burkholderiaceae</taxon>
        <taxon>Pandoraea</taxon>
    </lineage>
</organism>
<dbReference type="Proteomes" id="UP000035086">
    <property type="component" value="Chromosome"/>
</dbReference>
<protein>
    <submittedName>
        <fullName evidence="3">Predicted lactoylglutathione lyase</fullName>
    </submittedName>
</protein>
<reference evidence="2" key="2">
    <citation type="submission" date="2016-11" db="EMBL/GenBank/DDBJ databases">
        <title>Complete Genome Sequencing of Pandoraea pulmonicola DSM 16583.</title>
        <authorList>
            <person name="Chan K.-G."/>
        </authorList>
    </citation>
    <scope>NUCLEOTIDE SEQUENCE</scope>
    <source>
        <strain evidence="2">DSM 16583</strain>
    </source>
</reference>
<evidence type="ECO:0000313" key="5">
    <source>
        <dbReference type="Proteomes" id="UP000254589"/>
    </source>
</evidence>
<dbReference type="RefSeq" id="WP_039404843.1">
    <property type="nucleotide sequence ID" value="NZ_CP010310.2"/>
</dbReference>
<dbReference type="PROSITE" id="PS51819">
    <property type="entry name" value="VOC"/>
    <property type="match status" value="1"/>
</dbReference>
<dbReference type="EMBL" id="CP010310">
    <property type="protein sequence ID" value="AJC19570.1"/>
    <property type="molecule type" value="Genomic_DNA"/>
</dbReference>
<reference evidence="4" key="1">
    <citation type="submission" date="2014-12" db="EMBL/GenBank/DDBJ databases">
        <title>Complete Genome Sequencing of Pandoraea pulmonicola DSM 16583.</title>
        <authorList>
            <person name="Chan K.-G."/>
        </authorList>
    </citation>
    <scope>NUCLEOTIDE SEQUENCE [LARGE SCALE GENOMIC DNA]</scope>
    <source>
        <strain evidence="4">DSM 16583</strain>
    </source>
</reference>
<dbReference type="SUPFAM" id="SSF54593">
    <property type="entry name" value="Glyoxalase/Bleomycin resistance protein/Dihydroxybiphenyl dioxygenase"/>
    <property type="match status" value="1"/>
</dbReference>
<dbReference type="Proteomes" id="UP000254589">
    <property type="component" value="Unassembled WGS sequence"/>
</dbReference>
<evidence type="ECO:0000313" key="4">
    <source>
        <dbReference type="Proteomes" id="UP000035086"/>
    </source>
</evidence>
<dbReference type="AlphaFoldDB" id="A0AAJ5D200"/>
<name>A0AAJ5D200_PANPU</name>
<dbReference type="Gene3D" id="3.10.180.10">
    <property type="entry name" value="2,3-Dihydroxybiphenyl 1,2-Dioxygenase, domain 1"/>
    <property type="match status" value="1"/>
</dbReference>
<evidence type="ECO:0000313" key="3">
    <source>
        <dbReference type="EMBL" id="SUA92348.1"/>
    </source>
</evidence>
<evidence type="ECO:0000313" key="2">
    <source>
        <dbReference type="EMBL" id="AJC19570.1"/>
    </source>
</evidence>
<keyword evidence="4" id="KW-1185">Reference proteome</keyword>
<dbReference type="PANTHER" id="PTHR35006:SF1">
    <property type="entry name" value="BLL2941 PROTEIN"/>
    <property type="match status" value="1"/>
</dbReference>
<dbReference type="EMBL" id="UGSJ01000001">
    <property type="protein sequence ID" value="SUA92348.1"/>
    <property type="molecule type" value="Genomic_DNA"/>
</dbReference>
<dbReference type="KEGG" id="ppul:RO07_02050"/>
<gene>
    <name evidence="3" type="ORF">NCTC13159_03878</name>
    <name evidence="2" type="ORF">RO07_02050</name>
</gene>